<evidence type="ECO:0000313" key="3">
    <source>
        <dbReference type="Proteomes" id="UP001597192"/>
    </source>
</evidence>
<feature type="signal peptide" evidence="1">
    <location>
        <begin position="1"/>
        <end position="24"/>
    </location>
</feature>
<keyword evidence="3" id="KW-1185">Reference proteome</keyword>
<accession>A0ABW4CQD5</accession>
<protein>
    <recommendedName>
        <fullName evidence="4">Lipoprotein</fullName>
    </recommendedName>
</protein>
<dbReference type="RefSeq" id="WP_125696846.1">
    <property type="nucleotide sequence ID" value="NZ_JBHTOG010000059.1"/>
</dbReference>
<gene>
    <name evidence="2" type="ORF">ACFQ47_10795</name>
</gene>
<name>A0ABW4CQD5_9LACO</name>
<sequence>MKKQKILLAATAGLLFLLAGCGQKLDTSKTTYKQDGMVAVIKGSASGNKTVSYQADTTSGTTKINSDSYVISIPTSTKAQEVKLTAGDTTKTVTVKAATALGTYSKVAASFNQAIVATALPKSVQAQLKSAATAKQPTKAELAAMTEAQRAALVKTQTELKAAMAKATAATKDQQLPTSVDGLKQVLKTTGGTVRVNVQDGQLISAVDIVPIKALKDKKLQEAFGVQFGVLANAVGADATKVGKKFQDATKNANSSSTTIDTIVSNGVKFDVGYSTTELYIYLTK</sequence>
<evidence type="ECO:0000313" key="2">
    <source>
        <dbReference type="EMBL" id="MFD1433150.1"/>
    </source>
</evidence>
<evidence type="ECO:0000256" key="1">
    <source>
        <dbReference type="SAM" id="SignalP"/>
    </source>
</evidence>
<reference evidence="3" key="1">
    <citation type="journal article" date="2019" name="Int. J. Syst. Evol. Microbiol.">
        <title>The Global Catalogue of Microorganisms (GCM) 10K type strain sequencing project: providing services to taxonomists for standard genome sequencing and annotation.</title>
        <authorList>
            <consortium name="The Broad Institute Genomics Platform"/>
            <consortium name="The Broad Institute Genome Sequencing Center for Infectious Disease"/>
            <person name="Wu L."/>
            <person name="Ma J."/>
        </authorList>
    </citation>
    <scope>NUCLEOTIDE SEQUENCE [LARGE SCALE GENOMIC DNA]</scope>
    <source>
        <strain evidence="3">CCM 8947</strain>
    </source>
</reference>
<evidence type="ECO:0008006" key="4">
    <source>
        <dbReference type="Google" id="ProtNLM"/>
    </source>
</evidence>
<organism evidence="2 3">
    <name type="scientific">Lacticaseibacillus yichunensis</name>
    <dbReference type="NCBI Taxonomy" id="2486015"/>
    <lineage>
        <taxon>Bacteria</taxon>
        <taxon>Bacillati</taxon>
        <taxon>Bacillota</taxon>
        <taxon>Bacilli</taxon>
        <taxon>Lactobacillales</taxon>
        <taxon>Lactobacillaceae</taxon>
        <taxon>Lacticaseibacillus</taxon>
    </lineage>
</organism>
<keyword evidence="1" id="KW-0732">Signal</keyword>
<feature type="chain" id="PRO_5047383667" description="Lipoprotein" evidence="1">
    <location>
        <begin position="25"/>
        <end position="285"/>
    </location>
</feature>
<comment type="caution">
    <text evidence="2">The sequence shown here is derived from an EMBL/GenBank/DDBJ whole genome shotgun (WGS) entry which is preliminary data.</text>
</comment>
<dbReference type="EMBL" id="JBHTOG010000059">
    <property type="protein sequence ID" value="MFD1433150.1"/>
    <property type="molecule type" value="Genomic_DNA"/>
</dbReference>
<dbReference type="Proteomes" id="UP001597192">
    <property type="component" value="Unassembled WGS sequence"/>
</dbReference>
<dbReference type="PROSITE" id="PS51257">
    <property type="entry name" value="PROKAR_LIPOPROTEIN"/>
    <property type="match status" value="1"/>
</dbReference>
<proteinExistence type="predicted"/>